<dbReference type="RefSeq" id="WP_132008075.1">
    <property type="nucleotide sequence ID" value="NZ_JBHUNN010000002.1"/>
</dbReference>
<proteinExistence type="inferred from homology"/>
<evidence type="ECO:0000256" key="4">
    <source>
        <dbReference type="ARBA" id="ARBA00023002"/>
    </source>
</evidence>
<dbReference type="InterPro" id="IPR006076">
    <property type="entry name" value="FAD-dep_OxRdtase"/>
</dbReference>
<comment type="cofactor">
    <cofactor evidence="1">
        <name>FAD</name>
        <dbReference type="ChEBI" id="CHEBI:57692"/>
    </cofactor>
</comment>
<gene>
    <name evidence="7" type="ORF">EV666_11071</name>
</gene>
<dbReference type="AlphaFoldDB" id="A0A4R2GQH8"/>
<keyword evidence="4" id="KW-0560">Oxidoreductase</keyword>
<protein>
    <submittedName>
        <fullName evidence="7">L-2-hydroxyglutarate oxidase LhgO</fullName>
    </submittedName>
</protein>
<name>A0A4R2GQH8_9HYPH</name>
<evidence type="ECO:0000313" key="8">
    <source>
        <dbReference type="Proteomes" id="UP000294881"/>
    </source>
</evidence>
<dbReference type="OrthoDB" id="9801699at2"/>
<dbReference type="Pfam" id="PF01266">
    <property type="entry name" value="DAO"/>
    <property type="match status" value="1"/>
</dbReference>
<evidence type="ECO:0000256" key="3">
    <source>
        <dbReference type="ARBA" id="ARBA00022827"/>
    </source>
</evidence>
<dbReference type="Proteomes" id="UP000294881">
    <property type="component" value="Unassembled WGS sequence"/>
</dbReference>
<accession>A0A4R2GQH8</accession>
<dbReference type="EMBL" id="SLWL01000010">
    <property type="protein sequence ID" value="TCO12033.1"/>
    <property type="molecule type" value="Genomic_DNA"/>
</dbReference>
<dbReference type="InterPro" id="IPR036188">
    <property type="entry name" value="FAD/NAD-bd_sf"/>
</dbReference>
<evidence type="ECO:0000256" key="5">
    <source>
        <dbReference type="ARBA" id="ARBA00037941"/>
    </source>
</evidence>
<evidence type="ECO:0000256" key="1">
    <source>
        <dbReference type="ARBA" id="ARBA00001974"/>
    </source>
</evidence>
<evidence type="ECO:0000256" key="2">
    <source>
        <dbReference type="ARBA" id="ARBA00022630"/>
    </source>
</evidence>
<keyword evidence="3" id="KW-0274">FAD</keyword>
<dbReference type="PANTHER" id="PTHR43104">
    <property type="entry name" value="L-2-HYDROXYGLUTARATE DEHYDROGENASE, MITOCHONDRIAL"/>
    <property type="match status" value="1"/>
</dbReference>
<dbReference type="PANTHER" id="PTHR43104:SF4">
    <property type="entry name" value="L-2-HYDROXYGLUTARATE DEHYDROGENASE, MITOCHONDRIAL"/>
    <property type="match status" value="1"/>
</dbReference>
<dbReference type="SUPFAM" id="SSF51905">
    <property type="entry name" value="FAD/NAD(P)-binding domain"/>
    <property type="match status" value="1"/>
</dbReference>
<sequence length="377" mass="38526">MSAYRTDAVVIGGGVVGLAIARQLALAGHETIVLERHAGIGRETSSRNSGVLHAGVYYQPGSLKARFCAPGRALLARYCADAGVETRFCGKLLLASNNDEAAALPALLARARANGVRDIALLDAAAVRRLEPEVACVAALLCGDTGIVDAHGLMQALAGDLTAAGGAIALGAEAIGIARDGENLRVRTRDAGGAETELAAPIVINAAGHGAPALAQRTAGLAACNQPRQWFARGNYFALTGRNPFSRLIYPTGAATTGVAAGLGVHATLDLGGQLRFGPDVEWAQSADEAPVDPARAALFETAIRVWWPGLPEGALAPAWAGVRPKLHGPGAPAPDFRIDGPAQHGAPGLVNLFGIESPGLTACLAIAAHVVAMTNR</sequence>
<evidence type="ECO:0000259" key="6">
    <source>
        <dbReference type="Pfam" id="PF01266"/>
    </source>
</evidence>
<keyword evidence="2" id="KW-0285">Flavoprotein</keyword>
<reference evidence="7 8" key="1">
    <citation type="submission" date="2019-03" db="EMBL/GenBank/DDBJ databases">
        <title>Genomic Encyclopedia of Type Strains, Phase IV (KMG-IV): sequencing the most valuable type-strain genomes for metagenomic binning, comparative biology and taxonomic classification.</title>
        <authorList>
            <person name="Goeker M."/>
        </authorList>
    </citation>
    <scope>NUCLEOTIDE SEQUENCE [LARGE SCALE GENOMIC DNA]</scope>
    <source>
        <strain evidence="7 8">DSM 22958</strain>
    </source>
</reference>
<keyword evidence="8" id="KW-1185">Reference proteome</keyword>
<dbReference type="Gene3D" id="3.50.50.60">
    <property type="entry name" value="FAD/NAD(P)-binding domain"/>
    <property type="match status" value="1"/>
</dbReference>
<organism evidence="7 8">
    <name type="scientific">Camelimonas lactis</name>
    <dbReference type="NCBI Taxonomy" id="659006"/>
    <lineage>
        <taxon>Bacteria</taxon>
        <taxon>Pseudomonadati</taxon>
        <taxon>Pseudomonadota</taxon>
        <taxon>Alphaproteobacteria</taxon>
        <taxon>Hyphomicrobiales</taxon>
        <taxon>Chelatococcaceae</taxon>
        <taxon>Camelimonas</taxon>
    </lineage>
</organism>
<dbReference type="GO" id="GO:0047545">
    <property type="term" value="F:(S)-2-hydroxyglutarate dehydrogenase activity"/>
    <property type="evidence" value="ECO:0007669"/>
    <property type="project" value="TreeGrafter"/>
</dbReference>
<feature type="domain" description="FAD dependent oxidoreductase" evidence="6">
    <location>
        <begin position="7"/>
        <end position="373"/>
    </location>
</feature>
<comment type="caution">
    <text evidence="7">The sequence shown here is derived from an EMBL/GenBank/DDBJ whole genome shotgun (WGS) entry which is preliminary data.</text>
</comment>
<evidence type="ECO:0000313" key="7">
    <source>
        <dbReference type="EMBL" id="TCO12033.1"/>
    </source>
</evidence>
<dbReference type="Gene3D" id="3.30.9.10">
    <property type="entry name" value="D-Amino Acid Oxidase, subunit A, domain 2"/>
    <property type="match status" value="1"/>
</dbReference>
<comment type="similarity">
    <text evidence="5">Belongs to the L2HGDH family.</text>
</comment>